<dbReference type="AlphaFoldDB" id="A0A1L9RAH8"/>
<protein>
    <recommendedName>
        <fullName evidence="3">SMP-30/Gluconolactonase/LRE-like region domain-containing protein</fullName>
    </recommendedName>
</protein>
<sequence>MDVTLHDLALYFTAATGAMPPDGSGMYLVSEEDGDLIEKLWTGHEVREQVFIAADVKESTPAVYLLDEDSRRIFCLDAEHNLQCYEYDADEEEWNFVLLRDGESIPVHPKSRLSGCLLEDTQIVVFQDPSGRLRGMRVQPGGEVESLTPTSISSSSAIPHTAFVGDDESLHLLYIDSNNQVHHLTLSGNQWKDTIIPGAGFVNDKIIKLMVTGNDENALNILALSSTGQVLWINPEGQKAVLGKVERERFVAASSEECAVQFLVTMSKMFGKAIKKRKEGKDKMRK</sequence>
<gene>
    <name evidence="1" type="ORF">ASPWEDRAFT_30884</name>
</gene>
<reference evidence="2" key="1">
    <citation type="journal article" date="2017" name="Genome Biol.">
        <title>Comparative genomics reveals high biological diversity and specific adaptations in the industrially and medically important fungal genus Aspergillus.</title>
        <authorList>
            <person name="de Vries R.P."/>
            <person name="Riley R."/>
            <person name="Wiebenga A."/>
            <person name="Aguilar-Osorio G."/>
            <person name="Amillis S."/>
            <person name="Uchima C.A."/>
            <person name="Anderluh G."/>
            <person name="Asadollahi M."/>
            <person name="Askin M."/>
            <person name="Barry K."/>
            <person name="Battaglia E."/>
            <person name="Bayram O."/>
            <person name="Benocci T."/>
            <person name="Braus-Stromeyer S.A."/>
            <person name="Caldana C."/>
            <person name="Canovas D."/>
            <person name="Cerqueira G.C."/>
            <person name="Chen F."/>
            <person name="Chen W."/>
            <person name="Choi C."/>
            <person name="Clum A."/>
            <person name="Dos Santos R.A."/>
            <person name="Damasio A.R."/>
            <person name="Diallinas G."/>
            <person name="Emri T."/>
            <person name="Fekete E."/>
            <person name="Flipphi M."/>
            <person name="Freyberg S."/>
            <person name="Gallo A."/>
            <person name="Gournas C."/>
            <person name="Habgood R."/>
            <person name="Hainaut M."/>
            <person name="Harispe M.L."/>
            <person name="Henrissat B."/>
            <person name="Hilden K.S."/>
            <person name="Hope R."/>
            <person name="Hossain A."/>
            <person name="Karabika E."/>
            <person name="Karaffa L."/>
            <person name="Karanyi Z."/>
            <person name="Krasevec N."/>
            <person name="Kuo A."/>
            <person name="Kusch H."/>
            <person name="LaButti K."/>
            <person name="Lagendijk E.L."/>
            <person name="Lapidus A."/>
            <person name="Levasseur A."/>
            <person name="Lindquist E."/>
            <person name="Lipzen A."/>
            <person name="Logrieco A.F."/>
            <person name="MacCabe A."/>
            <person name="Maekelae M.R."/>
            <person name="Malavazi I."/>
            <person name="Melin P."/>
            <person name="Meyer V."/>
            <person name="Mielnichuk N."/>
            <person name="Miskei M."/>
            <person name="Molnar A.P."/>
            <person name="Mule G."/>
            <person name="Ngan C.Y."/>
            <person name="Orejas M."/>
            <person name="Orosz E."/>
            <person name="Ouedraogo J.P."/>
            <person name="Overkamp K.M."/>
            <person name="Park H.-S."/>
            <person name="Perrone G."/>
            <person name="Piumi F."/>
            <person name="Punt P.J."/>
            <person name="Ram A.F."/>
            <person name="Ramon A."/>
            <person name="Rauscher S."/>
            <person name="Record E."/>
            <person name="Riano-Pachon D.M."/>
            <person name="Robert V."/>
            <person name="Roehrig J."/>
            <person name="Ruller R."/>
            <person name="Salamov A."/>
            <person name="Salih N.S."/>
            <person name="Samson R.A."/>
            <person name="Sandor E."/>
            <person name="Sanguinetti M."/>
            <person name="Schuetze T."/>
            <person name="Sepcic K."/>
            <person name="Shelest E."/>
            <person name="Sherlock G."/>
            <person name="Sophianopoulou V."/>
            <person name="Squina F.M."/>
            <person name="Sun H."/>
            <person name="Susca A."/>
            <person name="Todd R.B."/>
            <person name="Tsang A."/>
            <person name="Unkles S.E."/>
            <person name="van de Wiele N."/>
            <person name="van Rossen-Uffink D."/>
            <person name="Oliveira J.V."/>
            <person name="Vesth T.C."/>
            <person name="Visser J."/>
            <person name="Yu J.-H."/>
            <person name="Zhou M."/>
            <person name="Andersen M.R."/>
            <person name="Archer D.B."/>
            <person name="Baker S.E."/>
            <person name="Benoit I."/>
            <person name="Brakhage A.A."/>
            <person name="Braus G.H."/>
            <person name="Fischer R."/>
            <person name="Frisvad J.C."/>
            <person name="Goldman G.H."/>
            <person name="Houbraken J."/>
            <person name="Oakley B."/>
            <person name="Pocsi I."/>
            <person name="Scazzocchio C."/>
            <person name="Seiboth B."/>
            <person name="vanKuyk P.A."/>
            <person name="Wortman J."/>
            <person name="Dyer P.S."/>
            <person name="Grigoriev I.V."/>
        </authorList>
    </citation>
    <scope>NUCLEOTIDE SEQUENCE [LARGE SCALE GENOMIC DNA]</scope>
    <source>
        <strain evidence="2">DTO 134E9</strain>
    </source>
</reference>
<evidence type="ECO:0008006" key="3">
    <source>
        <dbReference type="Google" id="ProtNLM"/>
    </source>
</evidence>
<dbReference type="VEuPathDB" id="FungiDB:ASPWEDRAFT_30884"/>
<dbReference type="Gene3D" id="2.120.10.70">
    <property type="entry name" value="Fucose-specific lectin"/>
    <property type="match status" value="1"/>
</dbReference>
<keyword evidence="2" id="KW-1185">Reference proteome</keyword>
<dbReference type="SUPFAM" id="SSF89372">
    <property type="entry name" value="Fucose-specific lectin"/>
    <property type="match status" value="1"/>
</dbReference>
<evidence type="ECO:0000313" key="1">
    <source>
        <dbReference type="EMBL" id="OJJ31935.1"/>
    </source>
</evidence>
<name>A0A1L9RAH8_ASPWE</name>
<dbReference type="OrthoDB" id="5367135at2759"/>
<dbReference type="RefSeq" id="XP_040685612.1">
    <property type="nucleotide sequence ID" value="XM_040833477.1"/>
</dbReference>
<accession>A0A1L9RAH8</accession>
<evidence type="ECO:0000313" key="2">
    <source>
        <dbReference type="Proteomes" id="UP000184383"/>
    </source>
</evidence>
<dbReference type="EMBL" id="KV878215">
    <property type="protein sequence ID" value="OJJ31935.1"/>
    <property type="molecule type" value="Genomic_DNA"/>
</dbReference>
<dbReference type="GeneID" id="63749325"/>
<proteinExistence type="predicted"/>
<organism evidence="1 2">
    <name type="scientific">Aspergillus wentii DTO 134E9</name>
    <dbReference type="NCBI Taxonomy" id="1073089"/>
    <lineage>
        <taxon>Eukaryota</taxon>
        <taxon>Fungi</taxon>
        <taxon>Dikarya</taxon>
        <taxon>Ascomycota</taxon>
        <taxon>Pezizomycotina</taxon>
        <taxon>Eurotiomycetes</taxon>
        <taxon>Eurotiomycetidae</taxon>
        <taxon>Eurotiales</taxon>
        <taxon>Aspergillaceae</taxon>
        <taxon>Aspergillus</taxon>
        <taxon>Aspergillus subgen. Cremei</taxon>
    </lineage>
</organism>
<dbReference type="Proteomes" id="UP000184383">
    <property type="component" value="Unassembled WGS sequence"/>
</dbReference>